<evidence type="ECO:0000256" key="5">
    <source>
        <dbReference type="ARBA" id="ARBA00023136"/>
    </source>
</evidence>
<feature type="transmembrane region" description="Helical" evidence="6">
    <location>
        <begin position="48"/>
        <end position="68"/>
    </location>
</feature>
<dbReference type="InterPro" id="IPR043216">
    <property type="entry name" value="PAP-like"/>
</dbReference>
<keyword evidence="9" id="KW-1185">Reference proteome</keyword>
<dbReference type="STRING" id="1754192.A0A1Y1WP40"/>
<dbReference type="Pfam" id="PF01569">
    <property type="entry name" value="PAP2"/>
    <property type="match status" value="1"/>
</dbReference>
<protein>
    <submittedName>
        <fullName evidence="8">PAP2-domain-containing protein</fullName>
    </submittedName>
</protein>
<dbReference type="GO" id="GO:0016020">
    <property type="term" value="C:membrane"/>
    <property type="evidence" value="ECO:0007669"/>
    <property type="project" value="UniProtKB-SubCell"/>
</dbReference>
<keyword evidence="3 6" id="KW-0812">Transmembrane</keyword>
<evidence type="ECO:0000256" key="1">
    <source>
        <dbReference type="ARBA" id="ARBA00004141"/>
    </source>
</evidence>
<gene>
    <name evidence="8" type="ORF">BCR32DRAFT_285307</name>
</gene>
<dbReference type="GO" id="GO:0006644">
    <property type="term" value="P:phospholipid metabolic process"/>
    <property type="evidence" value="ECO:0007669"/>
    <property type="project" value="InterPro"/>
</dbReference>
<dbReference type="PANTHER" id="PTHR10165">
    <property type="entry name" value="LIPID PHOSPHATE PHOSPHATASE"/>
    <property type="match status" value="1"/>
</dbReference>
<dbReference type="GO" id="GO:0008195">
    <property type="term" value="F:phosphatidate phosphatase activity"/>
    <property type="evidence" value="ECO:0007669"/>
    <property type="project" value="TreeGrafter"/>
</dbReference>
<reference evidence="8 9" key="2">
    <citation type="submission" date="2016-08" db="EMBL/GenBank/DDBJ databases">
        <title>Pervasive Adenine N6-methylation of Active Genes in Fungi.</title>
        <authorList>
            <consortium name="DOE Joint Genome Institute"/>
            <person name="Mondo S.J."/>
            <person name="Dannebaum R.O."/>
            <person name="Kuo R.C."/>
            <person name="Labutti K."/>
            <person name="Haridas S."/>
            <person name="Kuo A."/>
            <person name="Salamov A."/>
            <person name="Ahrendt S.R."/>
            <person name="Lipzen A."/>
            <person name="Sullivan W."/>
            <person name="Andreopoulos W.B."/>
            <person name="Clum A."/>
            <person name="Lindquist E."/>
            <person name="Daum C."/>
            <person name="Ramamoorthy G.K."/>
            <person name="Gryganskyi A."/>
            <person name="Culley D."/>
            <person name="Magnuson J.K."/>
            <person name="James T.Y."/>
            <person name="O'Malley M.A."/>
            <person name="Stajich J.E."/>
            <person name="Spatafora J.W."/>
            <person name="Visel A."/>
            <person name="Grigoriev I.V."/>
        </authorList>
    </citation>
    <scope>NUCLEOTIDE SEQUENCE [LARGE SCALE GENOMIC DNA]</scope>
    <source>
        <strain evidence="8 9">S4</strain>
    </source>
</reference>
<dbReference type="GO" id="GO:0046839">
    <property type="term" value="P:phospholipid dephosphorylation"/>
    <property type="evidence" value="ECO:0007669"/>
    <property type="project" value="TreeGrafter"/>
</dbReference>
<feature type="transmembrane region" description="Helical" evidence="6">
    <location>
        <begin position="194"/>
        <end position="213"/>
    </location>
</feature>
<dbReference type="CDD" id="cd03390">
    <property type="entry name" value="PAP2_containing_1_like"/>
    <property type="match status" value="1"/>
</dbReference>
<comment type="caution">
    <text evidence="8">The sequence shown here is derived from an EMBL/GenBank/DDBJ whole genome shotgun (WGS) entry which is preliminary data.</text>
</comment>
<dbReference type="Gene3D" id="1.20.144.10">
    <property type="entry name" value="Phosphatidic acid phosphatase type 2/haloperoxidase"/>
    <property type="match status" value="1"/>
</dbReference>
<dbReference type="SMART" id="SM00014">
    <property type="entry name" value="acidPPc"/>
    <property type="match status" value="1"/>
</dbReference>
<evidence type="ECO:0000259" key="7">
    <source>
        <dbReference type="SMART" id="SM00014"/>
    </source>
</evidence>
<feature type="transmembrane region" description="Helical" evidence="6">
    <location>
        <begin position="225"/>
        <end position="244"/>
    </location>
</feature>
<evidence type="ECO:0000256" key="3">
    <source>
        <dbReference type="ARBA" id="ARBA00022692"/>
    </source>
</evidence>
<dbReference type="OrthoDB" id="10030083at2759"/>
<dbReference type="SUPFAM" id="SSF48317">
    <property type="entry name" value="Acid phosphatase/Vanadium-dependent haloperoxidase"/>
    <property type="match status" value="1"/>
</dbReference>
<evidence type="ECO:0000313" key="9">
    <source>
        <dbReference type="Proteomes" id="UP000193944"/>
    </source>
</evidence>
<feature type="transmembrane region" description="Helical" evidence="6">
    <location>
        <begin position="6"/>
        <end position="23"/>
    </location>
</feature>
<sequence>MGILIDWVFAIITCFLFGVIGKIKPYERQFKLDDTTISHPYKGEIIKMTYLFSITLIVCFLIITGFKIVKKRSKFDYNQALIGLVFSFCISSLFVNVIKNLAGRYRPDFISICDIDFNKVNEQYEYYSNITTDINYGPRNLFDTSICKNKNERKLREGRRSFPSGHASFIFSEMTYISLYMAGQLHLLNKKTSLWKLFVVLIPYTIAIAVALSRVFDYHHHWDDVTVGGFIGFIFGIIVYFFYFPSLTNENCDIPYQRDSDINNKKVFEDLENDVNPKSSPNEI</sequence>
<keyword evidence="4 6" id="KW-1133">Transmembrane helix</keyword>
<dbReference type="InterPro" id="IPR000326">
    <property type="entry name" value="PAP2/HPO"/>
</dbReference>
<dbReference type="PANTHER" id="PTHR10165:SF35">
    <property type="entry name" value="RE23632P"/>
    <property type="match status" value="1"/>
</dbReference>
<evidence type="ECO:0000256" key="6">
    <source>
        <dbReference type="SAM" id="Phobius"/>
    </source>
</evidence>
<dbReference type="EMBL" id="MCFG01000365">
    <property type="protein sequence ID" value="ORX75311.1"/>
    <property type="molecule type" value="Genomic_DNA"/>
</dbReference>
<organism evidence="8 9">
    <name type="scientific">Anaeromyces robustus</name>
    <dbReference type="NCBI Taxonomy" id="1754192"/>
    <lineage>
        <taxon>Eukaryota</taxon>
        <taxon>Fungi</taxon>
        <taxon>Fungi incertae sedis</taxon>
        <taxon>Chytridiomycota</taxon>
        <taxon>Chytridiomycota incertae sedis</taxon>
        <taxon>Neocallimastigomycetes</taxon>
        <taxon>Neocallimastigales</taxon>
        <taxon>Neocallimastigaceae</taxon>
        <taxon>Anaeromyces</taxon>
    </lineage>
</organism>
<evidence type="ECO:0000256" key="4">
    <source>
        <dbReference type="ARBA" id="ARBA00022989"/>
    </source>
</evidence>
<proteinExistence type="inferred from homology"/>
<reference evidence="8 9" key="1">
    <citation type="submission" date="2016-08" db="EMBL/GenBank/DDBJ databases">
        <title>A Parts List for Fungal Cellulosomes Revealed by Comparative Genomics.</title>
        <authorList>
            <consortium name="DOE Joint Genome Institute"/>
            <person name="Haitjema C.H."/>
            <person name="Gilmore S.P."/>
            <person name="Henske J.K."/>
            <person name="Solomon K.V."/>
            <person name="De Groot R."/>
            <person name="Kuo A."/>
            <person name="Mondo S.J."/>
            <person name="Salamov A.A."/>
            <person name="Labutti K."/>
            <person name="Zhao Z."/>
            <person name="Chiniquy J."/>
            <person name="Barry K."/>
            <person name="Brewer H.M."/>
            <person name="Purvine S.O."/>
            <person name="Wright A.T."/>
            <person name="Boxma B."/>
            <person name="Van Alen T."/>
            <person name="Hackstein J.H."/>
            <person name="Baker S.E."/>
            <person name="Grigoriev I.V."/>
            <person name="O'Malley M.A."/>
        </authorList>
    </citation>
    <scope>NUCLEOTIDE SEQUENCE [LARGE SCALE GENOMIC DNA]</scope>
    <source>
        <strain evidence="8 9">S4</strain>
    </source>
</reference>
<dbReference type="AlphaFoldDB" id="A0A1Y1WP40"/>
<dbReference type="InterPro" id="IPR036938">
    <property type="entry name" value="PAP2/HPO_sf"/>
</dbReference>
<name>A0A1Y1WP40_9FUNG</name>
<feature type="domain" description="Phosphatidic acid phosphatase type 2/haloperoxidase" evidence="7">
    <location>
        <begin position="81"/>
        <end position="240"/>
    </location>
</feature>
<dbReference type="Proteomes" id="UP000193944">
    <property type="component" value="Unassembled WGS sequence"/>
</dbReference>
<evidence type="ECO:0000313" key="8">
    <source>
        <dbReference type="EMBL" id="ORX75311.1"/>
    </source>
</evidence>
<keyword evidence="5 6" id="KW-0472">Membrane</keyword>
<evidence type="ECO:0000256" key="2">
    <source>
        <dbReference type="ARBA" id="ARBA00008816"/>
    </source>
</evidence>
<feature type="transmembrane region" description="Helical" evidence="6">
    <location>
        <begin position="80"/>
        <end position="98"/>
    </location>
</feature>
<accession>A0A1Y1WP40</accession>
<comment type="subcellular location">
    <subcellularLocation>
        <location evidence="1">Membrane</location>
        <topology evidence="1">Multi-pass membrane protein</topology>
    </subcellularLocation>
</comment>
<comment type="similarity">
    <text evidence="2">Belongs to the PA-phosphatase related phosphoesterase family.</text>
</comment>